<evidence type="ECO:0000313" key="1">
    <source>
        <dbReference type="EMBL" id="QIS03385.1"/>
    </source>
</evidence>
<dbReference type="AlphaFoldDB" id="A0A6G9XR55"/>
<organism evidence="1 2">
    <name type="scientific">Nocardia brasiliensis</name>
    <dbReference type="NCBI Taxonomy" id="37326"/>
    <lineage>
        <taxon>Bacteria</taxon>
        <taxon>Bacillati</taxon>
        <taxon>Actinomycetota</taxon>
        <taxon>Actinomycetes</taxon>
        <taxon>Mycobacteriales</taxon>
        <taxon>Nocardiaceae</taxon>
        <taxon>Nocardia</taxon>
    </lineage>
</organism>
<dbReference type="Proteomes" id="UP000501705">
    <property type="component" value="Chromosome"/>
</dbReference>
<protein>
    <submittedName>
        <fullName evidence="1">Uncharacterized protein</fullName>
    </submittedName>
</protein>
<sequence length="117" mass="12753">MTAVRTAPLKQGQYREAIRRLAASVPRLVMERAFRSALSPARACVLSSHFVIRRPLAFAGDPVHAIDPVTALPVGAPVSILLITYQKVSRAVFVTDSIVPGLENLHEMWHAEVSAGR</sequence>
<proteinExistence type="predicted"/>
<gene>
    <name evidence="1" type="ORF">F5X71_14590</name>
</gene>
<reference evidence="1 2" key="1">
    <citation type="journal article" date="2019" name="ACS Chem. Biol.">
        <title>Identification and Mobilization of a Cryptic Antibiotic Biosynthesis Gene Locus from a Human-Pathogenic Nocardia Isolate.</title>
        <authorList>
            <person name="Herisse M."/>
            <person name="Ishida K."/>
            <person name="Porter J.L."/>
            <person name="Howden B."/>
            <person name="Hertweck C."/>
            <person name="Stinear T.P."/>
            <person name="Pidot S.J."/>
        </authorList>
    </citation>
    <scope>NUCLEOTIDE SEQUENCE [LARGE SCALE GENOMIC DNA]</scope>
    <source>
        <strain evidence="1 2">AUSMDU00024985</strain>
    </source>
</reference>
<accession>A0A6G9XR55</accession>
<dbReference type="EMBL" id="CP046171">
    <property type="protein sequence ID" value="QIS03385.1"/>
    <property type="molecule type" value="Genomic_DNA"/>
</dbReference>
<evidence type="ECO:0000313" key="2">
    <source>
        <dbReference type="Proteomes" id="UP000501705"/>
    </source>
</evidence>
<name>A0A6G9XR55_NOCBR</name>